<dbReference type="EC" id="7.-.-.-" evidence="10"/>
<keyword evidence="4 10" id="KW-0288">FMN</keyword>
<dbReference type="GO" id="GO:0022900">
    <property type="term" value="P:electron transport chain"/>
    <property type="evidence" value="ECO:0007669"/>
    <property type="project" value="UniProtKB-UniRule"/>
</dbReference>
<feature type="transmembrane region" description="Helical" evidence="10">
    <location>
        <begin position="47"/>
        <end position="65"/>
    </location>
</feature>
<dbReference type="Proteomes" id="UP000245720">
    <property type="component" value="Unassembled WGS sequence"/>
</dbReference>
<feature type="transmembrane region" description="Helical" evidence="10">
    <location>
        <begin position="235"/>
        <end position="253"/>
    </location>
</feature>
<keyword evidence="3 10" id="KW-0285">Flavoprotein</keyword>
<dbReference type="HAMAP" id="MF_00462">
    <property type="entry name" value="RsxD_RnfD"/>
    <property type="match status" value="1"/>
</dbReference>
<reference evidence="11 12" key="1">
    <citation type="submission" date="2018-05" db="EMBL/GenBank/DDBJ databases">
        <title>The Hungate 1000. A catalogue of reference genomes from the rumen microbiome.</title>
        <authorList>
            <person name="Kelly W."/>
        </authorList>
    </citation>
    <scope>NUCLEOTIDE SEQUENCE [LARGE SCALE GENOMIC DNA]</scope>
    <source>
        <strain evidence="11 12">SAb67</strain>
    </source>
</reference>
<evidence type="ECO:0000256" key="9">
    <source>
        <dbReference type="ARBA" id="ARBA00023136"/>
    </source>
</evidence>
<feature type="transmembrane region" description="Helical" evidence="10">
    <location>
        <begin position="265"/>
        <end position="282"/>
    </location>
</feature>
<accession>A0A315XVM1</accession>
<keyword evidence="9 10" id="KW-0472">Membrane</keyword>
<evidence type="ECO:0000256" key="7">
    <source>
        <dbReference type="ARBA" id="ARBA00022982"/>
    </source>
</evidence>
<dbReference type="OrthoDB" id="9776359at2"/>
<dbReference type="Pfam" id="PF03116">
    <property type="entry name" value="NQR2_RnfD_RnfE"/>
    <property type="match status" value="1"/>
</dbReference>
<name>A0A315XVM1_RUMFL</name>
<sequence length="321" mass="34476">MNKLIVSPSPHDENYVKTSTIMLNVIIALLPAWGAAIYFFGLRVIPLTAVCIGSCIFFEYICRLLMKRDNTITDLSAVVTGLILAMNLPVTLPYWMAVIGSFVAIVIVKQLFGGLGQNFANPAITARIVLMVSFPAAMTHWVLPLGEKVDAVSAATPLVLKGMTSDKLNEIGQSVPSYLDLFLGKTGGCLGEVSALALLIGGLYLAARKIISLAAPVSFIGILFLLSWISGEDPLYQILAGGVFLGAFFMATDYATTPITTKGKIVFGLGCGIITFIIRHFGSYPEGVSFSILLMNVLTPYIEQLTRTKILGAKEAEKNEG</sequence>
<evidence type="ECO:0000313" key="12">
    <source>
        <dbReference type="Proteomes" id="UP000245720"/>
    </source>
</evidence>
<keyword evidence="6 10" id="KW-1278">Translocase</keyword>
<evidence type="ECO:0000256" key="1">
    <source>
        <dbReference type="ARBA" id="ARBA00022448"/>
    </source>
</evidence>
<feature type="transmembrane region" description="Helical" evidence="10">
    <location>
        <begin position="210"/>
        <end position="229"/>
    </location>
</feature>
<dbReference type="AlphaFoldDB" id="A0A315XVM1"/>
<comment type="cofactor">
    <cofactor evidence="10">
        <name>FMN</name>
        <dbReference type="ChEBI" id="CHEBI:58210"/>
    </cofactor>
</comment>
<dbReference type="InterPro" id="IPR011303">
    <property type="entry name" value="RnfD_bac"/>
</dbReference>
<proteinExistence type="inferred from homology"/>
<dbReference type="EMBL" id="QGDI01000012">
    <property type="protein sequence ID" value="PWJ10826.1"/>
    <property type="molecule type" value="Genomic_DNA"/>
</dbReference>
<evidence type="ECO:0000256" key="2">
    <source>
        <dbReference type="ARBA" id="ARBA00022553"/>
    </source>
</evidence>
<evidence type="ECO:0000256" key="5">
    <source>
        <dbReference type="ARBA" id="ARBA00022692"/>
    </source>
</evidence>
<keyword evidence="2 10" id="KW-0597">Phosphoprotein</keyword>
<comment type="similarity">
    <text evidence="10">Belongs to the NqrB/RnfD family.</text>
</comment>
<feature type="modified residue" description="FMN phosphoryl threonine" evidence="10">
    <location>
        <position position="156"/>
    </location>
</feature>
<feature type="transmembrane region" description="Helical" evidence="10">
    <location>
        <begin position="94"/>
        <end position="112"/>
    </location>
</feature>
<evidence type="ECO:0000256" key="3">
    <source>
        <dbReference type="ARBA" id="ARBA00022630"/>
    </source>
</evidence>
<keyword evidence="5 10" id="KW-0812">Transmembrane</keyword>
<protein>
    <recommendedName>
        <fullName evidence="10">Ion-translocating oxidoreductase complex subunit D</fullName>
        <ecNumber evidence="10">7.-.-.-</ecNumber>
    </recommendedName>
    <alternativeName>
        <fullName evidence="10">Rnf electron transport complex subunit D</fullName>
    </alternativeName>
</protein>
<keyword evidence="8 10" id="KW-1133">Transmembrane helix</keyword>
<gene>
    <name evidence="10" type="primary">rnfD</name>
    <name evidence="11" type="ORF">IE37_02868</name>
</gene>
<dbReference type="STRING" id="1265.SAMN02910280_0749"/>
<dbReference type="InterPro" id="IPR004338">
    <property type="entry name" value="NqrB/RnfD"/>
</dbReference>
<dbReference type="PANTHER" id="PTHR30578:SF0">
    <property type="entry name" value="ION-TRANSLOCATING OXIDOREDUCTASE COMPLEX SUBUNIT D"/>
    <property type="match status" value="1"/>
</dbReference>
<comment type="function">
    <text evidence="10">Part of a membrane-bound complex that couples electron transfer with translocation of ions across the membrane.</text>
</comment>
<keyword evidence="1 10" id="KW-0813">Transport</keyword>
<comment type="subunit">
    <text evidence="10">The complex is composed of six subunits: RnfA, RnfB, RnfC, RnfD, RnfE and RnfG.</text>
</comment>
<evidence type="ECO:0000256" key="6">
    <source>
        <dbReference type="ARBA" id="ARBA00022967"/>
    </source>
</evidence>
<evidence type="ECO:0000256" key="10">
    <source>
        <dbReference type="HAMAP-Rule" id="MF_00462"/>
    </source>
</evidence>
<dbReference type="NCBIfam" id="TIGR01946">
    <property type="entry name" value="rnfD"/>
    <property type="match status" value="1"/>
</dbReference>
<organism evidence="11 12">
    <name type="scientific">Ruminococcus flavefaciens</name>
    <dbReference type="NCBI Taxonomy" id="1265"/>
    <lineage>
        <taxon>Bacteria</taxon>
        <taxon>Bacillati</taxon>
        <taxon>Bacillota</taxon>
        <taxon>Clostridia</taxon>
        <taxon>Eubacteriales</taxon>
        <taxon>Oscillospiraceae</taxon>
        <taxon>Ruminococcus</taxon>
    </lineage>
</organism>
<feature type="transmembrane region" description="Helical" evidence="10">
    <location>
        <begin position="182"/>
        <end position="205"/>
    </location>
</feature>
<evidence type="ECO:0000313" key="11">
    <source>
        <dbReference type="EMBL" id="PWJ10826.1"/>
    </source>
</evidence>
<keyword evidence="7 10" id="KW-0249">Electron transport</keyword>
<comment type="caution">
    <text evidence="11">The sequence shown here is derived from an EMBL/GenBank/DDBJ whole genome shotgun (WGS) entry which is preliminary data.</text>
</comment>
<dbReference type="RefSeq" id="WP_109727575.1">
    <property type="nucleotide sequence ID" value="NZ_QGDI01000012.1"/>
</dbReference>
<feature type="transmembrane region" description="Helical" evidence="10">
    <location>
        <begin position="124"/>
        <end position="143"/>
    </location>
</feature>
<dbReference type="GO" id="GO:0055085">
    <property type="term" value="P:transmembrane transport"/>
    <property type="evidence" value="ECO:0007669"/>
    <property type="project" value="InterPro"/>
</dbReference>
<evidence type="ECO:0000256" key="8">
    <source>
        <dbReference type="ARBA" id="ARBA00022989"/>
    </source>
</evidence>
<dbReference type="PANTHER" id="PTHR30578">
    <property type="entry name" value="ELECTRON TRANSPORT COMPLEX PROTEIN RNFD"/>
    <property type="match status" value="1"/>
</dbReference>
<keyword evidence="10" id="KW-1003">Cell membrane</keyword>
<feature type="transmembrane region" description="Helical" evidence="10">
    <location>
        <begin position="21"/>
        <end position="41"/>
    </location>
</feature>
<dbReference type="GO" id="GO:0005886">
    <property type="term" value="C:plasma membrane"/>
    <property type="evidence" value="ECO:0007669"/>
    <property type="project" value="UniProtKB-SubCell"/>
</dbReference>
<evidence type="ECO:0000256" key="4">
    <source>
        <dbReference type="ARBA" id="ARBA00022643"/>
    </source>
</evidence>
<comment type="subcellular location">
    <subcellularLocation>
        <location evidence="10">Cell membrane</location>
        <topology evidence="10">Multi-pass membrane protein</topology>
    </subcellularLocation>
</comment>